<dbReference type="OrthoDB" id="153025at2"/>
<evidence type="ECO:0000313" key="6">
    <source>
        <dbReference type="EMBL" id="SDK22844.1"/>
    </source>
</evidence>
<dbReference type="STRING" id="1174501.SAMN05216192_13542"/>
<dbReference type="PANTHER" id="PTHR43179:SF12">
    <property type="entry name" value="GALACTOFURANOSYLTRANSFERASE GLFT2"/>
    <property type="match status" value="1"/>
</dbReference>
<dbReference type="RefSeq" id="WP_090717557.1">
    <property type="nucleotide sequence ID" value="NZ_CBCSKY010000039.1"/>
</dbReference>
<dbReference type="Proteomes" id="UP000199050">
    <property type="component" value="Unassembled WGS sequence"/>
</dbReference>
<evidence type="ECO:0000313" key="7">
    <source>
        <dbReference type="Proteomes" id="UP000199050"/>
    </source>
</evidence>
<evidence type="ECO:0000256" key="1">
    <source>
        <dbReference type="ARBA" id="ARBA00004776"/>
    </source>
</evidence>
<reference evidence="7" key="1">
    <citation type="submission" date="2016-10" db="EMBL/GenBank/DDBJ databases">
        <authorList>
            <person name="Varghese N."/>
            <person name="Submissions S."/>
        </authorList>
    </citation>
    <scope>NUCLEOTIDE SEQUENCE [LARGE SCALE GENOMIC DNA]</scope>
    <source>
        <strain evidence="7">CGMCC 1.11012</strain>
    </source>
</reference>
<gene>
    <name evidence="6" type="ORF">SAMN05216192_13542</name>
</gene>
<dbReference type="GO" id="GO:0016757">
    <property type="term" value="F:glycosyltransferase activity"/>
    <property type="evidence" value="ECO:0007669"/>
    <property type="project" value="UniProtKB-KW"/>
</dbReference>
<dbReference type="SUPFAM" id="SSF53448">
    <property type="entry name" value="Nucleotide-diphospho-sugar transferases"/>
    <property type="match status" value="1"/>
</dbReference>
<dbReference type="InterPro" id="IPR001173">
    <property type="entry name" value="Glyco_trans_2-like"/>
</dbReference>
<evidence type="ECO:0000256" key="4">
    <source>
        <dbReference type="ARBA" id="ARBA00022679"/>
    </source>
</evidence>
<keyword evidence="7" id="KW-1185">Reference proteome</keyword>
<dbReference type="InterPro" id="IPR029044">
    <property type="entry name" value="Nucleotide-diphossugar_trans"/>
</dbReference>
<evidence type="ECO:0000256" key="3">
    <source>
        <dbReference type="ARBA" id="ARBA00022676"/>
    </source>
</evidence>
<dbReference type="EMBL" id="FNDX01000035">
    <property type="protein sequence ID" value="SDK22844.1"/>
    <property type="molecule type" value="Genomic_DNA"/>
</dbReference>
<accession>A0A1G9A7Q0</accession>
<dbReference type="Pfam" id="PF00535">
    <property type="entry name" value="Glycos_transf_2"/>
    <property type="match status" value="1"/>
</dbReference>
<organism evidence="6 7">
    <name type="scientific">Paenibacillus typhae</name>
    <dbReference type="NCBI Taxonomy" id="1174501"/>
    <lineage>
        <taxon>Bacteria</taxon>
        <taxon>Bacillati</taxon>
        <taxon>Bacillota</taxon>
        <taxon>Bacilli</taxon>
        <taxon>Bacillales</taxon>
        <taxon>Paenibacillaceae</taxon>
        <taxon>Paenibacillus</taxon>
    </lineage>
</organism>
<dbReference type="CDD" id="cd00761">
    <property type="entry name" value="Glyco_tranf_GTA_type"/>
    <property type="match status" value="1"/>
</dbReference>
<feature type="domain" description="Glycosyltransferase 2-like" evidence="5">
    <location>
        <begin position="11"/>
        <end position="179"/>
    </location>
</feature>
<comment type="similarity">
    <text evidence="2">Belongs to the glycosyltransferase 2 family.</text>
</comment>
<dbReference type="AlphaFoldDB" id="A0A1G9A7Q0"/>
<proteinExistence type="inferred from homology"/>
<keyword evidence="4 6" id="KW-0808">Transferase</keyword>
<sequence length="311" mass="34658">MTEYGDIPKVSIIICTYNRSALLVKTLQSLIGLENLHQAEIIVVDNNSPDGTAAAIKGFIGSHGTEMDIRYLLEPVQGLSAARNTGILASKSQIIAFLDDDAIPCRNWITTIISTFEERPEVMAMGGKVAPIFESKRPEWLIKPFELPYTIVDLGGKVREYPKRLHPCGANMAMRKPAFDISLFPLDLGRKGDSLISGEETWLFGQLQKQGHTILYHPQMAVDHFVAAGRLTEDWIMKRYYSQGISNAMKSEGLKGNLLLLGTTAAKIVYVMADSVFSRSQGRKLLNRCRLESIRGTLHMFWNRKRESAAG</sequence>
<name>A0A1G9A7Q0_9BACL</name>
<dbReference type="PANTHER" id="PTHR43179">
    <property type="entry name" value="RHAMNOSYLTRANSFERASE WBBL"/>
    <property type="match status" value="1"/>
</dbReference>
<dbReference type="Gene3D" id="3.90.550.10">
    <property type="entry name" value="Spore Coat Polysaccharide Biosynthesis Protein SpsA, Chain A"/>
    <property type="match status" value="1"/>
</dbReference>
<protein>
    <submittedName>
        <fullName evidence="6">Glycosyltransferase, GT2 family</fullName>
    </submittedName>
</protein>
<evidence type="ECO:0000256" key="2">
    <source>
        <dbReference type="ARBA" id="ARBA00006739"/>
    </source>
</evidence>
<comment type="pathway">
    <text evidence="1">Cell wall biogenesis; cell wall polysaccharide biosynthesis.</text>
</comment>
<evidence type="ECO:0000259" key="5">
    <source>
        <dbReference type="Pfam" id="PF00535"/>
    </source>
</evidence>
<keyword evidence="3" id="KW-0328">Glycosyltransferase</keyword>